<evidence type="ECO:0000256" key="6">
    <source>
        <dbReference type="ARBA" id="ARBA00023002"/>
    </source>
</evidence>
<feature type="transmembrane region" description="Helical" evidence="10">
    <location>
        <begin position="6"/>
        <end position="24"/>
    </location>
</feature>
<keyword evidence="10" id="KW-0812">Transmembrane</keyword>
<gene>
    <name evidence="11" type="ORF">BUALT_Bualt04G0015900</name>
</gene>
<sequence length="341" mass="38579">MAWIWTIISMIIFLYLLQELINLAKTKKLPPGPIALPILGHFHLLGKSPHQNLHHLAQKHGPIMSMRFGFVSTVVISTPAGAELVLKTHDLVFAGRARIEASKHLSYDQRNIVFAQYGPYWRNMRKLCTLELLSHIKINQFQPMRRAELGCLVSSLKQAAEKRETVDVSARIAALSGDMTCLMVFGRKYADTDLDEKGFKAVIEETLQVAATPNLGDYFPFMGVIDLQGLTRQMKRLSKTFDEFLERIIDEHLQGNQKKETQDFVDTMMAIMMSGEAGFEFDRRHVKAVLLVISIVLILNLHSIHSQSTFMGYNIALLEAIAPIEFLFPTLDALQLFVVLL</sequence>
<accession>A0AAV6XT22</accession>
<proteinExistence type="inferred from homology"/>
<keyword evidence="5" id="KW-0479">Metal-binding</keyword>
<evidence type="ECO:0000256" key="9">
    <source>
        <dbReference type="ARBA" id="ARBA00023136"/>
    </source>
</evidence>
<evidence type="ECO:0008006" key="13">
    <source>
        <dbReference type="Google" id="ProtNLM"/>
    </source>
</evidence>
<evidence type="ECO:0000256" key="1">
    <source>
        <dbReference type="ARBA" id="ARBA00001971"/>
    </source>
</evidence>
<keyword evidence="6" id="KW-0560">Oxidoreductase</keyword>
<dbReference type="InterPro" id="IPR002401">
    <property type="entry name" value="Cyt_P450_E_grp-I"/>
</dbReference>
<keyword evidence="9 10" id="KW-0472">Membrane</keyword>
<comment type="cofactor">
    <cofactor evidence="1">
        <name>heme</name>
        <dbReference type="ChEBI" id="CHEBI:30413"/>
    </cofactor>
</comment>
<reference evidence="11" key="1">
    <citation type="submission" date="2019-10" db="EMBL/GenBank/DDBJ databases">
        <authorList>
            <person name="Zhang R."/>
            <person name="Pan Y."/>
            <person name="Wang J."/>
            <person name="Ma R."/>
            <person name="Yu S."/>
        </authorList>
    </citation>
    <scope>NUCLEOTIDE SEQUENCE</scope>
    <source>
        <strain evidence="11">LA-IB0</strain>
        <tissue evidence="11">Leaf</tissue>
    </source>
</reference>
<evidence type="ECO:0000313" key="12">
    <source>
        <dbReference type="Proteomes" id="UP000826271"/>
    </source>
</evidence>
<comment type="caution">
    <text evidence="11">The sequence shown here is derived from an EMBL/GenBank/DDBJ whole genome shotgun (WGS) entry which is preliminary data.</text>
</comment>
<dbReference type="GO" id="GO:0020037">
    <property type="term" value="F:heme binding"/>
    <property type="evidence" value="ECO:0007669"/>
    <property type="project" value="InterPro"/>
</dbReference>
<dbReference type="InterPro" id="IPR036396">
    <property type="entry name" value="Cyt_P450_sf"/>
</dbReference>
<evidence type="ECO:0000256" key="7">
    <source>
        <dbReference type="ARBA" id="ARBA00023004"/>
    </source>
</evidence>
<evidence type="ECO:0000256" key="4">
    <source>
        <dbReference type="ARBA" id="ARBA00022617"/>
    </source>
</evidence>
<dbReference type="GO" id="GO:0016705">
    <property type="term" value="F:oxidoreductase activity, acting on paired donors, with incorporation or reduction of molecular oxygen"/>
    <property type="evidence" value="ECO:0007669"/>
    <property type="project" value="InterPro"/>
</dbReference>
<dbReference type="PRINTS" id="PR00463">
    <property type="entry name" value="EP450I"/>
</dbReference>
<name>A0AAV6XT22_9LAMI</name>
<organism evidence="11 12">
    <name type="scientific">Buddleja alternifolia</name>
    <dbReference type="NCBI Taxonomy" id="168488"/>
    <lineage>
        <taxon>Eukaryota</taxon>
        <taxon>Viridiplantae</taxon>
        <taxon>Streptophyta</taxon>
        <taxon>Embryophyta</taxon>
        <taxon>Tracheophyta</taxon>
        <taxon>Spermatophyta</taxon>
        <taxon>Magnoliopsida</taxon>
        <taxon>eudicotyledons</taxon>
        <taxon>Gunneridae</taxon>
        <taxon>Pentapetalae</taxon>
        <taxon>asterids</taxon>
        <taxon>lamiids</taxon>
        <taxon>Lamiales</taxon>
        <taxon>Scrophulariaceae</taxon>
        <taxon>Buddlejeae</taxon>
        <taxon>Buddleja</taxon>
    </lineage>
</organism>
<dbReference type="PANTHER" id="PTHR47943">
    <property type="entry name" value="CYTOCHROME P450 93A3-LIKE"/>
    <property type="match status" value="1"/>
</dbReference>
<dbReference type="GO" id="GO:0005506">
    <property type="term" value="F:iron ion binding"/>
    <property type="evidence" value="ECO:0007669"/>
    <property type="project" value="InterPro"/>
</dbReference>
<dbReference type="GO" id="GO:0004497">
    <property type="term" value="F:monooxygenase activity"/>
    <property type="evidence" value="ECO:0007669"/>
    <property type="project" value="UniProtKB-KW"/>
</dbReference>
<evidence type="ECO:0000256" key="3">
    <source>
        <dbReference type="ARBA" id="ARBA00010617"/>
    </source>
</evidence>
<keyword evidence="8" id="KW-0503">Monooxygenase</keyword>
<dbReference type="AlphaFoldDB" id="A0AAV6XT22"/>
<comment type="similarity">
    <text evidence="3">Belongs to the cytochrome P450 family.</text>
</comment>
<dbReference type="PANTHER" id="PTHR47943:SF2">
    <property type="entry name" value="CYTOCHROME P450"/>
    <property type="match status" value="1"/>
</dbReference>
<keyword evidence="4" id="KW-0349">Heme</keyword>
<dbReference type="SUPFAM" id="SSF48264">
    <property type="entry name" value="Cytochrome P450"/>
    <property type="match status" value="1"/>
</dbReference>
<keyword evidence="7" id="KW-0408">Iron</keyword>
<protein>
    <recommendedName>
        <fullName evidence="13">Cytochrome P450</fullName>
    </recommendedName>
</protein>
<dbReference type="EMBL" id="WHWC01000004">
    <property type="protein sequence ID" value="KAG8383464.1"/>
    <property type="molecule type" value="Genomic_DNA"/>
</dbReference>
<evidence type="ECO:0000313" key="11">
    <source>
        <dbReference type="EMBL" id="KAG8383464.1"/>
    </source>
</evidence>
<comment type="subcellular location">
    <subcellularLocation>
        <location evidence="2">Membrane</location>
        <topology evidence="2">Single-pass membrane protein</topology>
    </subcellularLocation>
</comment>
<evidence type="ECO:0000256" key="10">
    <source>
        <dbReference type="SAM" id="Phobius"/>
    </source>
</evidence>
<dbReference type="GO" id="GO:0016020">
    <property type="term" value="C:membrane"/>
    <property type="evidence" value="ECO:0007669"/>
    <property type="project" value="UniProtKB-SubCell"/>
</dbReference>
<evidence type="ECO:0000256" key="5">
    <source>
        <dbReference type="ARBA" id="ARBA00022723"/>
    </source>
</evidence>
<evidence type="ECO:0000256" key="2">
    <source>
        <dbReference type="ARBA" id="ARBA00004167"/>
    </source>
</evidence>
<dbReference type="Proteomes" id="UP000826271">
    <property type="component" value="Unassembled WGS sequence"/>
</dbReference>
<dbReference type="Pfam" id="PF00067">
    <property type="entry name" value="p450"/>
    <property type="match status" value="1"/>
</dbReference>
<keyword evidence="12" id="KW-1185">Reference proteome</keyword>
<dbReference type="InterPro" id="IPR001128">
    <property type="entry name" value="Cyt_P450"/>
</dbReference>
<evidence type="ECO:0000256" key="8">
    <source>
        <dbReference type="ARBA" id="ARBA00023033"/>
    </source>
</evidence>
<dbReference type="Gene3D" id="1.10.630.10">
    <property type="entry name" value="Cytochrome P450"/>
    <property type="match status" value="1"/>
</dbReference>
<keyword evidence="10" id="KW-1133">Transmembrane helix</keyword>